<dbReference type="EMBL" id="SJPX01000005">
    <property type="protein sequence ID" value="TWU48449.1"/>
    <property type="molecule type" value="Genomic_DNA"/>
</dbReference>
<dbReference type="SUPFAM" id="SSF51735">
    <property type="entry name" value="NAD(P)-binding Rossmann-fold domains"/>
    <property type="match status" value="1"/>
</dbReference>
<dbReference type="PANTHER" id="PTHR43818">
    <property type="entry name" value="BCDNA.GH03377"/>
    <property type="match status" value="1"/>
</dbReference>
<evidence type="ECO:0000256" key="1">
    <source>
        <dbReference type="ARBA" id="ARBA00023002"/>
    </source>
</evidence>
<organism evidence="4 5">
    <name type="scientific">Rubripirellula reticaptiva</name>
    <dbReference type="NCBI Taxonomy" id="2528013"/>
    <lineage>
        <taxon>Bacteria</taxon>
        <taxon>Pseudomonadati</taxon>
        <taxon>Planctomycetota</taxon>
        <taxon>Planctomycetia</taxon>
        <taxon>Pirellulales</taxon>
        <taxon>Pirellulaceae</taxon>
        <taxon>Rubripirellula</taxon>
    </lineage>
</organism>
<gene>
    <name evidence="4" type="primary">afr_7</name>
    <name evidence="4" type="ORF">Poly59_52970</name>
</gene>
<dbReference type="InterPro" id="IPR055170">
    <property type="entry name" value="GFO_IDH_MocA-like_dom"/>
</dbReference>
<dbReference type="InterPro" id="IPR050463">
    <property type="entry name" value="Gfo/Idh/MocA_oxidrdct_glycsds"/>
</dbReference>
<feature type="domain" description="Gfo/Idh/MocA-like oxidoreductase N-terminal" evidence="2">
    <location>
        <begin position="41"/>
        <end position="159"/>
    </location>
</feature>
<feature type="domain" description="GFO/IDH/MocA-like oxidoreductase" evidence="3">
    <location>
        <begin position="169"/>
        <end position="319"/>
    </location>
</feature>
<dbReference type="InterPro" id="IPR036291">
    <property type="entry name" value="NAD(P)-bd_dom_sf"/>
</dbReference>
<dbReference type="PANTHER" id="PTHR43818:SF11">
    <property type="entry name" value="BCDNA.GH03377"/>
    <property type="match status" value="1"/>
</dbReference>
<comment type="caution">
    <text evidence="4">The sequence shown here is derived from an EMBL/GenBank/DDBJ whole genome shotgun (WGS) entry which is preliminary data.</text>
</comment>
<dbReference type="InterPro" id="IPR000683">
    <property type="entry name" value="Gfo/Idh/MocA-like_OxRdtase_N"/>
</dbReference>
<dbReference type="GO" id="GO:0033712">
    <property type="term" value="F:1,5-anhydro-D-fructose reductase (1,5-anhydro-D-mannitol-forming) activity"/>
    <property type="evidence" value="ECO:0007669"/>
    <property type="project" value="UniProtKB-EC"/>
</dbReference>
<accession>A0A5C6EMD5</accession>
<sequence>MPVARGHGGPSVALQSSAATVNRPPLFTLKNCNQPLTMNALKVAVVGTGFIGPVHVEALRRAGQIVTGIVGSSPEKSAASAARLGLPKGYASLADVLADDEVQSVHIATPNELHFEQAAAVLRSGRHVLCEKPLAMTSSQTAELLQIAAKSGCVAGVAYNIRFYPLCHEAASRVAAGSIGEVMHVHGSYVQDWLLRPTDYNWRVESKAGGELRAVADIGTHWLDLVQFVTGRKVVSVMADLRTVHPNRLRPIGGAETFSGAAKSAANPPTESVRVDTEDCGTVMLQLDSGANGCLWVSQTTAGRKNMCQFEIGGTEQSLAWNSQSPNDLWIGNRDRASETLIRDPALMSDSAAGISQYPGGHNEGFPDTFKQMFRTFYGYIAAGDFAATAPFPTFTDGDREVRLCEAVLASHRERRWVDV</sequence>
<evidence type="ECO:0000313" key="4">
    <source>
        <dbReference type="EMBL" id="TWU48449.1"/>
    </source>
</evidence>
<dbReference type="Pfam" id="PF22725">
    <property type="entry name" value="GFO_IDH_MocA_C3"/>
    <property type="match status" value="1"/>
</dbReference>
<evidence type="ECO:0000259" key="3">
    <source>
        <dbReference type="Pfam" id="PF22725"/>
    </source>
</evidence>
<evidence type="ECO:0000259" key="2">
    <source>
        <dbReference type="Pfam" id="PF01408"/>
    </source>
</evidence>
<name>A0A5C6EMD5_9BACT</name>
<dbReference type="Pfam" id="PF01408">
    <property type="entry name" value="GFO_IDH_MocA"/>
    <property type="match status" value="1"/>
</dbReference>
<dbReference type="Gene3D" id="3.40.50.720">
    <property type="entry name" value="NAD(P)-binding Rossmann-like Domain"/>
    <property type="match status" value="1"/>
</dbReference>
<dbReference type="Gene3D" id="3.30.360.10">
    <property type="entry name" value="Dihydrodipicolinate Reductase, domain 2"/>
    <property type="match status" value="1"/>
</dbReference>
<dbReference type="GO" id="GO:0000166">
    <property type="term" value="F:nucleotide binding"/>
    <property type="evidence" value="ECO:0007669"/>
    <property type="project" value="InterPro"/>
</dbReference>
<dbReference type="Proteomes" id="UP000317977">
    <property type="component" value="Unassembled WGS sequence"/>
</dbReference>
<keyword evidence="5" id="KW-1185">Reference proteome</keyword>
<evidence type="ECO:0000313" key="5">
    <source>
        <dbReference type="Proteomes" id="UP000317977"/>
    </source>
</evidence>
<dbReference type="EC" id="1.1.1.292" evidence="4"/>
<reference evidence="4 5" key="1">
    <citation type="submission" date="2019-02" db="EMBL/GenBank/DDBJ databases">
        <title>Deep-cultivation of Planctomycetes and their phenomic and genomic characterization uncovers novel biology.</title>
        <authorList>
            <person name="Wiegand S."/>
            <person name="Jogler M."/>
            <person name="Boedeker C."/>
            <person name="Pinto D."/>
            <person name="Vollmers J."/>
            <person name="Rivas-Marin E."/>
            <person name="Kohn T."/>
            <person name="Peeters S.H."/>
            <person name="Heuer A."/>
            <person name="Rast P."/>
            <person name="Oberbeckmann S."/>
            <person name="Bunk B."/>
            <person name="Jeske O."/>
            <person name="Meyerdierks A."/>
            <person name="Storesund J.E."/>
            <person name="Kallscheuer N."/>
            <person name="Luecker S."/>
            <person name="Lage O.M."/>
            <person name="Pohl T."/>
            <person name="Merkel B.J."/>
            <person name="Hornburger P."/>
            <person name="Mueller R.-W."/>
            <person name="Bruemmer F."/>
            <person name="Labrenz M."/>
            <person name="Spormann A.M."/>
            <person name="Op Den Camp H."/>
            <person name="Overmann J."/>
            <person name="Amann R."/>
            <person name="Jetten M.S.M."/>
            <person name="Mascher T."/>
            <person name="Medema M.H."/>
            <person name="Devos D.P."/>
            <person name="Kaster A.-K."/>
            <person name="Ovreas L."/>
            <person name="Rohde M."/>
            <person name="Galperin M.Y."/>
            <person name="Jogler C."/>
        </authorList>
    </citation>
    <scope>NUCLEOTIDE SEQUENCE [LARGE SCALE GENOMIC DNA]</scope>
    <source>
        <strain evidence="4 5">Poly59</strain>
    </source>
</reference>
<keyword evidence="1 4" id="KW-0560">Oxidoreductase</keyword>
<proteinExistence type="predicted"/>
<dbReference type="SUPFAM" id="SSF55347">
    <property type="entry name" value="Glyceraldehyde-3-phosphate dehydrogenase-like, C-terminal domain"/>
    <property type="match status" value="1"/>
</dbReference>
<protein>
    <submittedName>
        <fullName evidence="4">1,5-anhydro-D-fructose reductase</fullName>
        <ecNumber evidence="4">1.1.1.292</ecNumber>
    </submittedName>
</protein>
<dbReference type="AlphaFoldDB" id="A0A5C6EMD5"/>